<dbReference type="GO" id="GO:0030991">
    <property type="term" value="C:intraciliary transport particle A"/>
    <property type="evidence" value="ECO:0007669"/>
    <property type="project" value="TreeGrafter"/>
</dbReference>
<evidence type="ECO:0000313" key="11">
    <source>
        <dbReference type="Proteomes" id="UP000274922"/>
    </source>
</evidence>
<dbReference type="InterPro" id="IPR040379">
    <property type="entry name" value="WDR19/dyf-2"/>
</dbReference>
<feature type="domain" description="IF140/IFT172/WDR19 TPR" evidence="9">
    <location>
        <begin position="1017"/>
        <end position="1176"/>
    </location>
</feature>
<evidence type="ECO:0000256" key="6">
    <source>
        <dbReference type="ARBA" id="ARBA00023273"/>
    </source>
</evidence>
<evidence type="ECO:0000256" key="4">
    <source>
        <dbReference type="ARBA" id="ARBA00022803"/>
    </source>
</evidence>
<comment type="subcellular location">
    <subcellularLocation>
        <location evidence="1">Cell projection</location>
        <location evidence="1">Cilium</location>
    </subcellularLocation>
</comment>
<reference evidence="11" key="1">
    <citation type="journal article" date="2018" name="Nat. Microbiol.">
        <title>Leveraging single-cell genomics to expand the fungal tree of life.</title>
        <authorList>
            <person name="Ahrendt S.R."/>
            <person name="Quandt C.A."/>
            <person name="Ciobanu D."/>
            <person name="Clum A."/>
            <person name="Salamov A."/>
            <person name="Andreopoulos B."/>
            <person name="Cheng J.F."/>
            <person name="Woyke T."/>
            <person name="Pelin A."/>
            <person name="Henrissat B."/>
            <person name="Reynolds N.K."/>
            <person name="Benny G.L."/>
            <person name="Smith M.E."/>
            <person name="James T.Y."/>
            <person name="Grigoriev I.V."/>
        </authorList>
    </citation>
    <scope>NUCLEOTIDE SEQUENCE [LARGE SCALE GENOMIC DNA]</scope>
    <source>
        <strain evidence="11">ATCC 52028</strain>
    </source>
</reference>
<feature type="region of interest" description="Disordered" evidence="7">
    <location>
        <begin position="1408"/>
        <end position="1448"/>
    </location>
</feature>
<dbReference type="InterPro" id="IPR036322">
    <property type="entry name" value="WD40_repeat_dom_sf"/>
</dbReference>
<evidence type="ECO:0000313" key="10">
    <source>
        <dbReference type="EMBL" id="RKO98891.1"/>
    </source>
</evidence>
<accession>A0A4P9WZD9</accession>
<dbReference type="SMART" id="SM00320">
    <property type="entry name" value="WD40"/>
    <property type="match status" value="2"/>
</dbReference>
<feature type="compositionally biased region" description="Basic and acidic residues" evidence="7">
    <location>
        <begin position="1408"/>
        <end position="1441"/>
    </location>
</feature>
<evidence type="ECO:0000256" key="5">
    <source>
        <dbReference type="ARBA" id="ARBA00023069"/>
    </source>
</evidence>
<keyword evidence="2" id="KW-0853">WD repeat</keyword>
<dbReference type="GO" id="GO:0060271">
    <property type="term" value="P:cilium assembly"/>
    <property type="evidence" value="ECO:0007669"/>
    <property type="project" value="TreeGrafter"/>
</dbReference>
<dbReference type="InterPro" id="IPR011990">
    <property type="entry name" value="TPR-like_helical_dom_sf"/>
</dbReference>
<feature type="region of interest" description="Disordered" evidence="7">
    <location>
        <begin position="1517"/>
        <end position="1543"/>
    </location>
</feature>
<dbReference type="InterPro" id="IPR015943">
    <property type="entry name" value="WD40/YVTN_repeat-like_dom_sf"/>
</dbReference>
<dbReference type="Gene3D" id="1.25.40.10">
    <property type="entry name" value="Tetratricopeptide repeat domain"/>
    <property type="match status" value="1"/>
</dbReference>
<dbReference type="PANTHER" id="PTHR14920">
    <property type="entry name" value="OSMOTIC AVOIDANCE ABNORMAL PROTEIN 1/WD REPEAT MEMBRANE PROTEIN"/>
    <property type="match status" value="1"/>
</dbReference>
<dbReference type="PANTHER" id="PTHR14920:SF0">
    <property type="entry name" value="WD REPEAT DOMAIN 19"/>
    <property type="match status" value="1"/>
</dbReference>
<dbReference type="EMBL" id="ML014347">
    <property type="protein sequence ID" value="RKO98891.1"/>
    <property type="molecule type" value="Genomic_DNA"/>
</dbReference>
<keyword evidence="5" id="KW-0969">Cilium</keyword>
<keyword evidence="3" id="KW-0677">Repeat</keyword>
<evidence type="ECO:0000256" key="3">
    <source>
        <dbReference type="ARBA" id="ARBA00022737"/>
    </source>
</evidence>
<evidence type="ECO:0000259" key="8">
    <source>
        <dbReference type="Pfam" id="PF23389"/>
    </source>
</evidence>
<keyword evidence="4" id="KW-0802">TPR repeat</keyword>
<gene>
    <name evidence="10" type="ORF">CXG81DRAFT_20957</name>
</gene>
<evidence type="ECO:0000256" key="2">
    <source>
        <dbReference type="ARBA" id="ARBA00022574"/>
    </source>
</evidence>
<feature type="domain" description="WDR19 first beta-propeller" evidence="8">
    <location>
        <begin position="28"/>
        <end position="351"/>
    </location>
</feature>
<dbReference type="InterPro" id="IPR056168">
    <property type="entry name" value="TPR_IF140/IFT172/WDR19"/>
</dbReference>
<dbReference type="OrthoDB" id="10250638at2759"/>
<organism evidence="10 11">
    <name type="scientific">Caulochytrium protostelioides</name>
    <dbReference type="NCBI Taxonomy" id="1555241"/>
    <lineage>
        <taxon>Eukaryota</taxon>
        <taxon>Fungi</taxon>
        <taxon>Fungi incertae sedis</taxon>
        <taxon>Chytridiomycota</taxon>
        <taxon>Chytridiomycota incertae sedis</taxon>
        <taxon>Chytridiomycetes</taxon>
        <taxon>Caulochytriales</taxon>
        <taxon>Caulochytriaceae</taxon>
        <taxon>Caulochytrium</taxon>
    </lineage>
</organism>
<proteinExistence type="predicted"/>
<dbReference type="Pfam" id="PF23389">
    <property type="entry name" value="Beta-prop_WDR19_1st"/>
    <property type="match status" value="1"/>
</dbReference>
<evidence type="ECO:0008006" key="12">
    <source>
        <dbReference type="Google" id="ProtNLM"/>
    </source>
</evidence>
<sequence length="1581" mass="168058">MSAFKRAFQIPSAAEGAGQAPPQGPLLTRWQPQHGRVLATAAPGTPVVQLYSKSGRRLDAFAVDGHEVRDMAWAPDGSLLAVVTGSASLFLWDGTTKDAKPPVRHDAGLKAPTALAWRSPELLAIGTAKGALTLWSRDAREAATFVGKARGAIVGMQWTTDGALCLASKDRLTVCDAQGETIATYTVRGTPSPRLLAYAYKGTAYLAAVVDGTTLVVTPVQPASDGDAAAAAPKAMAFDASYGDIVSVVSISDTTAVVGFATGWIVAISLRPKTLGQMTLELKVFSTSLASMACQGGLLSIVGDDAVRIYAVTELRNVQEMIRLGADAMDLAHEISWNPAIQQIVVSTTDGRLISYVCQATGRAVASASALFGHVAPDGAATVWRCRPTTSAASSEPAVVAKCRLPQLAETLALSLNATALVALHADGFHLCPFDNAAAAPVVPEPRAAACRPGTELLTSPFYAAWKAVDGTVLARRLDAAEAAEREAATSKRGSARRPAPAPTVFSSADLGLDGAVVAFALNDHVLVLAYDTNAVVCIVTATWRVVTQIKVKRTVVRCTLREHGSDVLLVDAAGRVYVWCIQTALAAPPVVPGESPSRPAQRILKVPFTPPDAATPTTPTTPPAAPEVLPLWNTDDDLPSPTFAVVAAQHVSVFAVVEPLFEAMQCVPVAQTRLDGGASANSVSLVFHQMTLAGVHAVSGKTHVVTLPPRAASYEQLTAACPEPQGQVELIVREYQRGLLKRYLSFPLPSLVWAQIAEAVLLHLDVTQAIAIYRNQLHDAGMVLFLETLEDLEDLDLIRGHVAASLGRHDVAQEAFLQSSQPIAALTMRCHLLDYDVALRLAHHIAEDQIGPISLAFGRQLETEGKWSAAMEMYQSAVAINVPPSSMAAATLSVLPLATSVPATRARSKESLSGLLPTPALRYDAQAGVARMALRLGDTQRGIHAIAQLDPAGQDATLRAEAAKILLELQCFNDAGAMYLTCHRSAQAIQAFALGRNWAQVGLLMDAAGDAASGVDPMVVRQYALALEQQGRYSEAAATYERAHDIVAAVRVNVVHLRRIDHAMALVRTSRSKEAAMLIARHFREIRNERAAVEFFYVAGMERESLALAKQADLLRFLGELVAHDVSTQPDAASPAVIALLVQIADHFRHAGGDVLLAGNLYKVAAQYANAVEMFLLAAKRAVVAASVDPYASQEGSMSAGGSEARNEAIALAIDTVGLAHDATLTRHLIDYLVQASENGTVYPRHLLRLYLSLNRAAEAAKSCVHVALASIGHGELREARETLLDVVRRLNPCAQKAAPRATAVGGMASAAPPSPTTTAAAAAAAHLHEPARLLYHLHSYMLVRQLVRANDHHHAALNLLRLSRHLAPFAPRQRVAVLTSCVLECMRRGWQTDACQTAGTLMRPENRDLIDPQYRRKIEQLVRRPPRREPGPDGTRDDAPLPSAQTDEAATPCPFCEAPLKTMALDCTHCQNHVPMCVASGCHITLSRAAGRAGVRQCPSCYFLMNAEAFRQLAQAPASQPDSRAASATAPRSGVGSESGPTSPADACIACPMCAVSMPPQDYGHLLEKDIKEVLLAIA</sequence>
<dbReference type="GO" id="GO:0035721">
    <property type="term" value="P:intraciliary retrograde transport"/>
    <property type="evidence" value="ECO:0007669"/>
    <property type="project" value="InterPro"/>
</dbReference>
<dbReference type="SUPFAM" id="SSF101898">
    <property type="entry name" value="NHL repeat"/>
    <property type="match status" value="1"/>
</dbReference>
<evidence type="ECO:0000259" key="9">
    <source>
        <dbReference type="Pfam" id="PF24762"/>
    </source>
</evidence>
<dbReference type="Proteomes" id="UP000274922">
    <property type="component" value="Unassembled WGS sequence"/>
</dbReference>
<dbReference type="Pfam" id="PF24762">
    <property type="entry name" value="TPR_IF140-IFT172"/>
    <property type="match status" value="1"/>
</dbReference>
<dbReference type="InterPro" id="IPR001680">
    <property type="entry name" value="WD40_rpt"/>
</dbReference>
<dbReference type="SUPFAM" id="SSF50978">
    <property type="entry name" value="WD40 repeat-like"/>
    <property type="match status" value="1"/>
</dbReference>
<evidence type="ECO:0000256" key="1">
    <source>
        <dbReference type="ARBA" id="ARBA00004138"/>
    </source>
</evidence>
<protein>
    <recommendedName>
        <fullName evidence="12">Anaphase-promoting complex subunit 4 WD40 domain-containing protein</fullName>
    </recommendedName>
</protein>
<keyword evidence="6" id="KW-0966">Cell projection</keyword>
<dbReference type="GO" id="GO:0005929">
    <property type="term" value="C:cilium"/>
    <property type="evidence" value="ECO:0007669"/>
    <property type="project" value="UniProtKB-SubCell"/>
</dbReference>
<name>A0A4P9WZD9_9FUNG</name>
<dbReference type="InterPro" id="IPR057855">
    <property type="entry name" value="Beta-prop_WDR19_1st"/>
</dbReference>
<evidence type="ECO:0000256" key="7">
    <source>
        <dbReference type="SAM" id="MobiDB-lite"/>
    </source>
</evidence>
<dbReference type="STRING" id="1555241.A0A4P9WZD9"/>
<keyword evidence="11" id="KW-1185">Reference proteome</keyword>
<dbReference type="Gene3D" id="2.130.10.10">
    <property type="entry name" value="YVTN repeat-like/Quinoprotein amine dehydrogenase"/>
    <property type="match status" value="1"/>
</dbReference>